<dbReference type="CDD" id="cd22419">
    <property type="entry name" value="KH-I_ASCC1"/>
    <property type="match status" value="1"/>
</dbReference>
<feature type="domain" description="K Homology" evidence="2">
    <location>
        <begin position="50"/>
        <end position="118"/>
    </location>
</feature>
<dbReference type="InterPro" id="IPR047538">
    <property type="entry name" value="KH-I_ASCC1"/>
</dbReference>
<organism evidence="3 4">
    <name type="scientific">Acropora cervicornis</name>
    <name type="common">Staghorn coral</name>
    <dbReference type="NCBI Taxonomy" id="6130"/>
    <lineage>
        <taxon>Eukaryota</taxon>
        <taxon>Metazoa</taxon>
        <taxon>Cnidaria</taxon>
        <taxon>Anthozoa</taxon>
        <taxon>Hexacorallia</taxon>
        <taxon>Scleractinia</taxon>
        <taxon>Astrocoeniina</taxon>
        <taxon>Acroporidae</taxon>
        <taxon>Acropora</taxon>
    </lineage>
</organism>
<dbReference type="Gene3D" id="3.90.1140.10">
    <property type="entry name" value="Cyclic phosphodiesterase"/>
    <property type="match status" value="1"/>
</dbReference>
<dbReference type="InterPro" id="IPR009210">
    <property type="entry name" value="ASCC1"/>
</dbReference>
<dbReference type="EMBL" id="JARQWQ010000002">
    <property type="protein sequence ID" value="KAK2573292.1"/>
    <property type="molecule type" value="Genomic_DNA"/>
</dbReference>
<dbReference type="AlphaFoldDB" id="A0AAD9R523"/>
<dbReference type="InterPro" id="IPR019510">
    <property type="entry name" value="AKAP7-like_phosphoesterase"/>
</dbReference>
<gene>
    <name evidence="3" type="ORF">P5673_000932</name>
</gene>
<protein>
    <submittedName>
        <fullName evidence="3">Activating signal cointegrator 1 complex subunit 1</fullName>
    </submittedName>
</protein>
<comment type="caution">
    <text evidence="3">The sequence shown here is derived from an EMBL/GenBank/DDBJ whole genome shotgun (WGS) entry which is preliminary data.</text>
</comment>
<evidence type="ECO:0000313" key="3">
    <source>
        <dbReference type="EMBL" id="KAK2573292.1"/>
    </source>
</evidence>
<dbReference type="PANTHER" id="PTHR13360">
    <property type="entry name" value="ACTIVATING SIGNAL COINTEGRATOR 1 COMPLEX SUBUNIT 1"/>
    <property type="match status" value="1"/>
</dbReference>
<reference evidence="3" key="2">
    <citation type="journal article" date="2023" name="Science">
        <title>Genomic signatures of disease resistance in endangered staghorn corals.</title>
        <authorList>
            <person name="Vollmer S.V."/>
            <person name="Selwyn J.D."/>
            <person name="Despard B.A."/>
            <person name="Roesel C.L."/>
        </authorList>
    </citation>
    <scope>NUCLEOTIDE SEQUENCE</scope>
    <source>
        <strain evidence="3">K2</strain>
    </source>
</reference>
<dbReference type="Pfam" id="PF10469">
    <property type="entry name" value="AKAP7_NLS"/>
    <property type="match status" value="1"/>
</dbReference>
<reference evidence="3" key="1">
    <citation type="journal article" date="2023" name="G3 (Bethesda)">
        <title>Whole genome assembly and annotation of the endangered Caribbean coral Acropora cervicornis.</title>
        <authorList>
            <person name="Selwyn J.D."/>
            <person name="Vollmer S.V."/>
        </authorList>
    </citation>
    <scope>NUCLEOTIDE SEQUENCE</scope>
    <source>
        <strain evidence="3">K2</strain>
    </source>
</reference>
<dbReference type="GO" id="GO:0006355">
    <property type="term" value="P:regulation of DNA-templated transcription"/>
    <property type="evidence" value="ECO:0007669"/>
    <property type="project" value="TreeGrafter"/>
</dbReference>
<dbReference type="GO" id="GO:0003723">
    <property type="term" value="F:RNA binding"/>
    <property type="evidence" value="ECO:0007669"/>
    <property type="project" value="UniProtKB-UniRule"/>
</dbReference>
<dbReference type="PROSITE" id="PS50084">
    <property type="entry name" value="KH_TYPE_1"/>
    <property type="match status" value="1"/>
</dbReference>
<evidence type="ECO:0000313" key="4">
    <source>
        <dbReference type="Proteomes" id="UP001249851"/>
    </source>
</evidence>
<accession>A0AAD9R523</accession>
<dbReference type="Pfam" id="PF00013">
    <property type="entry name" value="KH_1"/>
    <property type="match status" value="1"/>
</dbReference>
<proteinExistence type="predicted"/>
<dbReference type="PIRSF" id="PIRSF027019">
    <property type="entry name" value="Euk_LigT"/>
    <property type="match status" value="1"/>
</dbReference>
<dbReference type="InterPro" id="IPR004087">
    <property type="entry name" value="KH_dom"/>
</dbReference>
<dbReference type="Proteomes" id="UP001249851">
    <property type="component" value="Unassembled WGS sequence"/>
</dbReference>
<dbReference type="Gene3D" id="3.30.1370.10">
    <property type="entry name" value="K Homology domain, type 1"/>
    <property type="match status" value="1"/>
</dbReference>
<dbReference type="InterPro" id="IPR036612">
    <property type="entry name" value="KH_dom_type_1_sf"/>
</dbReference>
<dbReference type="SUPFAM" id="SSF54791">
    <property type="entry name" value="Eukaryotic type KH-domain (KH-domain type I)"/>
    <property type="match status" value="1"/>
</dbReference>
<dbReference type="GO" id="GO:0006307">
    <property type="term" value="P:DNA alkylation repair"/>
    <property type="evidence" value="ECO:0007669"/>
    <property type="project" value="InterPro"/>
</dbReference>
<dbReference type="SMART" id="SM00322">
    <property type="entry name" value="KH"/>
    <property type="match status" value="1"/>
</dbReference>
<evidence type="ECO:0000256" key="1">
    <source>
        <dbReference type="PROSITE-ProRule" id="PRU00117"/>
    </source>
</evidence>
<name>A0AAD9R523_ACRCE</name>
<dbReference type="PANTHER" id="PTHR13360:SF1">
    <property type="entry name" value="ACTIVATING SIGNAL COINTEGRATOR 1 COMPLEX SUBUNIT 1"/>
    <property type="match status" value="1"/>
</dbReference>
<dbReference type="GO" id="GO:0005634">
    <property type="term" value="C:nucleus"/>
    <property type="evidence" value="ECO:0007669"/>
    <property type="project" value="TreeGrafter"/>
</dbReference>
<keyword evidence="1" id="KW-0694">RNA-binding</keyword>
<dbReference type="InterPro" id="IPR004088">
    <property type="entry name" value="KH_dom_type_1"/>
</dbReference>
<evidence type="ECO:0000259" key="2">
    <source>
        <dbReference type="SMART" id="SM00322"/>
    </source>
</evidence>
<sequence length="283" mass="32303">MDVMKPTLIYIGGRCHRKMPFEQRTEHREPLEQDNNGGSDAFGMVEKTEQGYKLCMQVPSLLYKFIIGKKGETKKKIEKETGTRIIIPRQGEFGDLVITGPQRSGVVGARSRIEVITESSRQKIPFTHFLSFPLHKNGMENKIDEFKVKVLKDCFERNASDFLSQCYQELVRQECHIILLNKHLQNRPVVVELKGVECMNDDPSEVDVLYAKVTTKDGSDRLQKLADGVVEKFVAHGLMKKEYEKLFEDFSFGEYHLDTIHLSTRGTYDADGHYECAAAVPLP</sequence>
<keyword evidence="4" id="KW-1185">Reference proteome</keyword>